<dbReference type="SMART" id="SM00382">
    <property type="entry name" value="AAA"/>
    <property type="match status" value="1"/>
</dbReference>
<dbReference type="GO" id="GO:0006310">
    <property type="term" value="P:DNA recombination"/>
    <property type="evidence" value="ECO:0007669"/>
    <property type="project" value="UniProtKB-KW"/>
</dbReference>
<dbReference type="InterPro" id="IPR027417">
    <property type="entry name" value="P-loop_NTPase"/>
</dbReference>
<feature type="compositionally biased region" description="Basic and acidic residues" evidence="2">
    <location>
        <begin position="492"/>
        <end position="504"/>
    </location>
</feature>
<dbReference type="InterPro" id="IPR010285">
    <property type="entry name" value="DNA_helicase_pif1-like_DEAD"/>
</dbReference>
<reference evidence="5" key="1">
    <citation type="journal article" date="2023" name="Commun. Biol.">
        <title>Genome analysis of Parmales, the sister group of diatoms, reveals the evolutionary specialization of diatoms from phago-mixotrophs to photoautotrophs.</title>
        <authorList>
            <person name="Ban H."/>
            <person name="Sato S."/>
            <person name="Yoshikawa S."/>
            <person name="Yamada K."/>
            <person name="Nakamura Y."/>
            <person name="Ichinomiya M."/>
            <person name="Sato N."/>
            <person name="Blanc-Mathieu R."/>
            <person name="Endo H."/>
            <person name="Kuwata A."/>
            <person name="Ogata H."/>
        </authorList>
    </citation>
    <scope>NUCLEOTIDE SEQUENCE [LARGE SCALE GENOMIC DNA]</scope>
</reference>
<evidence type="ECO:0000313" key="4">
    <source>
        <dbReference type="EMBL" id="GMI46743.1"/>
    </source>
</evidence>
<keyword evidence="1" id="KW-0378">Hydrolase</keyword>
<dbReference type="InterPro" id="IPR049163">
    <property type="entry name" value="Pif1-like_2B_dom"/>
</dbReference>
<proteinExistence type="inferred from homology"/>
<comment type="catalytic activity">
    <reaction evidence="1">
        <text>ATP + H2O = ADP + phosphate + H(+)</text>
        <dbReference type="Rhea" id="RHEA:13065"/>
        <dbReference type="ChEBI" id="CHEBI:15377"/>
        <dbReference type="ChEBI" id="CHEBI:15378"/>
        <dbReference type="ChEBI" id="CHEBI:30616"/>
        <dbReference type="ChEBI" id="CHEBI:43474"/>
        <dbReference type="ChEBI" id="CHEBI:456216"/>
        <dbReference type="EC" id="5.6.2.3"/>
    </reaction>
</comment>
<name>A0A9W7GMJ3_9STRA</name>
<feature type="region of interest" description="Disordered" evidence="2">
    <location>
        <begin position="240"/>
        <end position="264"/>
    </location>
</feature>
<keyword evidence="1" id="KW-0233">DNA recombination</keyword>
<dbReference type="InterPro" id="IPR003593">
    <property type="entry name" value="AAA+_ATPase"/>
</dbReference>
<feature type="domain" description="AAA+ ATPase" evidence="3">
    <location>
        <begin position="47"/>
        <end position="239"/>
    </location>
</feature>
<dbReference type="Gene3D" id="3.40.50.300">
    <property type="entry name" value="P-loop containing nucleotide triphosphate hydrolases"/>
    <property type="match status" value="1"/>
</dbReference>
<evidence type="ECO:0000256" key="2">
    <source>
        <dbReference type="SAM" id="MobiDB-lite"/>
    </source>
</evidence>
<comment type="cofactor">
    <cofactor evidence="1">
        <name>Mg(2+)</name>
        <dbReference type="ChEBI" id="CHEBI:18420"/>
    </cofactor>
</comment>
<keyword evidence="1" id="KW-0227">DNA damage</keyword>
<evidence type="ECO:0000259" key="3">
    <source>
        <dbReference type="SMART" id="SM00382"/>
    </source>
</evidence>
<feature type="region of interest" description="Disordered" evidence="2">
    <location>
        <begin position="492"/>
        <end position="558"/>
    </location>
</feature>
<dbReference type="Pfam" id="PF05970">
    <property type="entry name" value="PIF1"/>
    <property type="match status" value="1"/>
</dbReference>
<dbReference type="SUPFAM" id="SSF52540">
    <property type="entry name" value="P-loop containing nucleoside triphosphate hydrolases"/>
    <property type="match status" value="2"/>
</dbReference>
<keyword evidence="1" id="KW-0067">ATP-binding</keyword>
<keyword evidence="1" id="KW-0234">DNA repair</keyword>
<dbReference type="GO" id="GO:0005524">
    <property type="term" value="F:ATP binding"/>
    <property type="evidence" value="ECO:0007669"/>
    <property type="project" value="UniProtKB-KW"/>
</dbReference>
<feature type="compositionally biased region" description="Basic and acidic residues" evidence="2">
    <location>
        <begin position="536"/>
        <end position="547"/>
    </location>
</feature>
<protein>
    <recommendedName>
        <fullName evidence="1">ATP-dependent DNA helicase</fullName>
        <ecNumber evidence="1">5.6.2.3</ecNumber>
    </recommendedName>
</protein>
<dbReference type="GO" id="GO:0006281">
    <property type="term" value="P:DNA repair"/>
    <property type="evidence" value="ECO:0007669"/>
    <property type="project" value="UniProtKB-KW"/>
</dbReference>
<dbReference type="GO" id="GO:0016787">
    <property type="term" value="F:hydrolase activity"/>
    <property type="evidence" value="ECO:0007669"/>
    <property type="project" value="UniProtKB-KW"/>
</dbReference>
<dbReference type="Pfam" id="PF21530">
    <property type="entry name" value="Pif1_2B_dom"/>
    <property type="match status" value="1"/>
</dbReference>
<dbReference type="PANTHER" id="PTHR47642">
    <property type="entry name" value="ATP-DEPENDENT DNA HELICASE"/>
    <property type="match status" value="1"/>
</dbReference>
<dbReference type="EC" id="5.6.2.3" evidence="1"/>
<dbReference type="CDD" id="cd18037">
    <property type="entry name" value="DEXSc_Pif1_like"/>
    <property type="match status" value="1"/>
</dbReference>
<dbReference type="InterPro" id="IPR051055">
    <property type="entry name" value="PIF1_helicase"/>
</dbReference>
<keyword evidence="1" id="KW-0547">Nucleotide-binding</keyword>
<dbReference type="AlphaFoldDB" id="A0A9W7GMJ3"/>
<gene>
    <name evidence="4" type="ORF">TrCOL_g1689</name>
</gene>
<comment type="similarity">
    <text evidence="1">Belongs to the helicase family.</text>
</comment>
<feature type="compositionally biased region" description="Low complexity" evidence="2">
    <location>
        <begin position="247"/>
        <end position="260"/>
    </location>
</feature>
<dbReference type="CDD" id="cd18809">
    <property type="entry name" value="SF1_C_RecD"/>
    <property type="match status" value="1"/>
</dbReference>
<keyword evidence="1" id="KW-0347">Helicase</keyword>
<dbReference type="GO" id="GO:0000723">
    <property type="term" value="P:telomere maintenance"/>
    <property type="evidence" value="ECO:0007669"/>
    <property type="project" value="InterPro"/>
</dbReference>
<dbReference type="GO" id="GO:0043139">
    <property type="term" value="F:5'-3' DNA helicase activity"/>
    <property type="evidence" value="ECO:0007669"/>
    <property type="project" value="UniProtKB-EC"/>
</dbReference>
<dbReference type="EMBL" id="BRYA01000310">
    <property type="protein sequence ID" value="GMI46743.1"/>
    <property type="molecule type" value="Genomic_DNA"/>
</dbReference>
<dbReference type="Proteomes" id="UP001165065">
    <property type="component" value="Unassembled WGS sequence"/>
</dbReference>
<evidence type="ECO:0000313" key="5">
    <source>
        <dbReference type="Proteomes" id="UP001165065"/>
    </source>
</evidence>
<sequence>MKNKEIKVTTSQVANIGIDPETVYSIDEGLKSLNEQQKSIVHSVIFGGQNVFFTGPAGTGKSKVLNSIIRLNKMAKRPKNIVVSATTGIAACAVGGVTVHSFAGVGVGSEHVSKLQKKVMSNEYAKQRWKKCEVLIIDEISMMEGAFLNKLDVIARHVRSTTKPFGGIQLVMCGDFFQLPPVKAVSFAFEAPCWCNLVDKSILLTKVYRQNSDPKLVKILNEARVGALSDDSFQALVEHMKNPPTHNPQAQPLNPPSLLSSPPPSPAPVCFTKLECRNVDVDAANGTQLAKLTSKPQSWHAEDFLKVDFMANLLKHCPAPKELILKEGAQVMLLKNIDSERELVNGSRGVVLEFVHWTEGRKEDPDLTLPKGWPRVLPRVQFTSMNSDEPGETVVITPKRWENMEGDILNSSRLQLPLRLAWSLSVHKSQGMTIPNLEVSLKGVFEFGQAYVALSRATCMKGLIINNLDRNGFRAHPTVKKFYEILEKSDEAEGAKKAEEKENRQLAVSSTAPKNPLIPPKPQAPLHKPSPQGLTEEQRKKIEENKAKALLLRKRKQM</sequence>
<comment type="caution">
    <text evidence="4">The sequence shown here is derived from an EMBL/GenBank/DDBJ whole genome shotgun (WGS) entry which is preliminary data.</text>
</comment>
<keyword evidence="5" id="KW-1185">Reference proteome</keyword>
<dbReference type="OrthoDB" id="192530at2759"/>
<organism evidence="4 5">
    <name type="scientific">Triparma columacea</name>
    <dbReference type="NCBI Taxonomy" id="722753"/>
    <lineage>
        <taxon>Eukaryota</taxon>
        <taxon>Sar</taxon>
        <taxon>Stramenopiles</taxon>
        <taxon>Ochrophyta</taxon>
        <taxon>Bolidophyceae</taxon>
        <taxon>Parmales</taxon>
        <taxon>Triparmaceae</taxon>
        <taxon>Triparma</taxon>
    </lineage>
</organism>
<evidence type="ECO:0000256" key="1">
    <source>
        <dbReference type="RuleBase" id="RU363044"/>
    </source>
</evidence>
<dbReference type="PANTHER" id="PTHR47642:SF7">
    <property type="entry name" value="ATP-DEPENDENT DNA HELICASE PIF1"/>
    <property type="match status" value="1"/>
</dbReference>
<accession>A0A9W7GMJ3</accession>